<evidence type="ECO:0000256" key="7">
    <source>
        <dbReference type="SAM" id="Phobius"/>
    </source>
</evidence>
<keyword evidence="5" id="KW-0175">Coiled coil</keyword>
<dbReference type="Proteomes" id="UP000469194">
    <property type="component" value="Unassembled WGS sequence"/>
</dbReference>
<sequence>MRTIWRIFTRDLTRILRNPVAVVVTLGVAIIPSLYAWFNILANWDPYSVTGNLQVAIANEDKGTTNDLVGKLDAGKQVVAQLKKNDALGWRFVGEEQAIQGVQSGEYYAAIVLPKDFSESLVGSVTGSSKRPQIKYYVNEKKNAIAPKITDTGATTIDSQINSTFVTTVANTVASAISKAGGLADGKISSTQHDAIGDLDKVISGIDKVDKSLTGLRSTLSASDKTIADAKRNVSELKKTVAAARKASDQSGTLLAQAQSGSRDFSTRLVGALDDGSAQLSAFSVAANQAAGGITSGFNQAQDSVDTVTNAVSQPLDATADAVDRLKTALRDAGIGENTSDPVGQRIWSQVNALSDAISRQQSQVNAFHDDTTQFITSGKNATNSLTGALTDGTTGGISALNQARASLTGTIMPNVDTSLNSFAALNGTLSGSLTALDGTLDQTDGLLDQLSDTLDQTGKTLVSTQDSLKQVRSDVTGVRTDIGALDSSAAYRKIRDTLHLDDKGFGEFMGNPVSLHTNVVYPVDNYGSSVTPFYTNLALWVGGFVLIAIYKLEVDRESIRRMSATQAYLGRWLLLVTIGFLQAVIATVGDLVLGIQCEHPFLFVLAGIFCSFVYINIIYALAVAFRHIGKAVAVILVIVQIPGASGLYPIELMPSFFRELHPWLPFTYGINAMRGPIAGTYANHYWLDMGHLALYLPAAAFVGLIVRRYAMNLNALFDRRLGDTDLMITEHNTMVNEQVSLTSVFGLVSNGGEELRSLVRRRAHRFFGRYPRLIIGGLASLTVLPFVFLILLFVTQAKIQMLTAWIVSIIVIDAYLIVVEYTRESYARQLGVSAMTADEFRDTMLNGYVWLRPYSGSRGSRGAHAAGTHAGSAHAAGADGKAGAVGDIGASGTHMAANSTGPIGSHGRHAPWRVPQIDDDPEETEITEQLPPIGDAAGRPSADASGSLVDLVRPSTEGDAR</sequence>
<keyword evidence="4 7" id="KW-0472">Membrane</keyword>
<feature type="transmembrane region" description="Helical" evidence="7">
    <location>
        <begin position="20"/>
        <end position="38"/>
    </location>
</feature>
<dbReference type="InterPro" id="IPR017501">
    <property type="entry name" value="Phage_infect_YhgE_C"/>
</dbReference>
<name>A0A6N9Z8I2_9BIFI</name>
<dbReference type="RefSeq" id="WP_163232638.1">
    <property type="nucleotide sequence ID" value="NZ_WHZW01000025.1"/>
</dbReference>
<feature type="transmembrane region" description="Helical" evidence="7">
    <location>
        <begin position="693"/>
        <end position="711"/>
    </location>
</feature>
<keyword evidence="2 7" id="KW-0812">Transmembrane</keyword>
<evidence type="ECO:0000313" key="10">
    <source>
        <dbReference type="Proteomes" id="UP000469194"/>
    </source>
</evidence>
<dbReference type="NCBIfam" id="TIGR03061">
    <property type="entry name" value="pip_yhgE_Nterm"/>
    <property type="match status" value="1"/>
</dbReference>
<feature type="domain" description="ABC-2 type transporter transmembrane" evidence="8">
    <location>
        <begin position="523"/>
        <end position="698"/>
    </location>
</feature>
<feature type="transmembrane region" description="Helical" evidence="7">
    <location>
        <begin position="771"/>
        <end position="794"/>
    </location>
</feature>
<dbReference type="AlphaFoldDB" id="A0A6N9Z8I2"/>
<dbReference type="Pfam" id="PF12698">
    <property type="entry name" value="ABC2_membrane_3"/>
    <property type="match status" value="2"/>
</dbReference>
<comment type="subcellular location">
    <subcellularLocation>
        <location evidence="1">Membrane</location>
        <topology evidence="1">Multi-pass membrane protein</topology>
    </subcellularLocation>
</comment>
<comment type="caution">
    <text evidence="9">The sequence shown here is derived from an EMBL/GenBank/DDBJ whole genome shotgun (WGS) entry which is preliminary data.</text>
</comment>
<evidence type="ECO:0000256" key="3">
    <source>
        <dbReference type="ARBA" id="ARBA00022989"/>
    </source>
</evidence>
<organism evidence="9 10">
    <name type="scientific">Bifidobacterium aerophilum</name>
    <dbReference type="NCBI Taxonomy" id="1798155"/>
    <lineage>
        <taxon>Bacteria</taxon>
        <taxon>Bacillati</taxon>
        <taxon>Actinomycetota</taxon>
        <taxon>Actinomycetes</taxon>
        <taxon>Bifidobacteriales</taxon>
        <taxon>Bifidobacteriaceae</taxon>
        <taxon>Bifidobacterium</taxon>
    </lineage>
</organism>
<feature type="transmembrane region" description="Helical" evidence="7">
    <location>
        <begin position="632"/>
        <end position="651"/>
    </location>
</feature>
<evidence type="ECO:0000259" key="8">
    <source>
        <dbReference type="Pfam" id="PF12698"/>
    </source>
</evidence>
<evidence type="ECO:0000256" key="1">
    <source>
        <dbReference type="ARBA" id="ARBA00004141"/>
    </source>
</evidence>
<dbReference type="GO" id="GO:0140359">
    <property type="term" value="F:ABC-type transporter activity"/>
    <property type="evidence" value="ECO:0007669"/>
    <property type="project" value="InterPro"/>
</dbReference>
<reference evidence="9 10" key="1">
    <citation type="submission" date="2019-10" db="EMBL/GenBank/DDBJ databases">
        <title>Bifidobacterium from non-human primates.</title>
        <authorList>
            <person name="Modesto M."/>
        </authorList>
    </citation>
    <scope>NUCLEOTIDE SEQUENCE [LARGE SCALE GENOMIC DNA]</scope>
    <source>
        <strain evidence="9 10">TRE17</strain>
    </source>
</reference>
<gene>
    <name evidence="9" type="ORF">GFD25_10515</name>
</gene>
<keyword evidence="3 7" id="KW-1133">Transmembrane helix</keyword>
<evidence type="ECO:0000256" key="5">
    <source>
        <dbReference type="SAM" id="Coils"/>
    </source>
</evidence>
<dbReference type="GO" id="GO:0016020">
    <property type="term" value="C:membrane"/>
    <property type="evidence" value="ECO:0007669"/>
    <property type="project" value="UniProtKB-SubCell"/>
</dbReference>
<feature type="coiled-coil region" evidence="5">
    <location>
        <begin position="220"/>
        <end position="247"/>
    </location>
</feature>
<evidence type="ECO:0000313" key="9">
    <source>
        <dbReference type="EMBL" id="NEG90405.1"/>
    </source>
</evidence>
<protein>
    <submittedName>
        <fullName evidence="9">DUF3533 domain-containing protein</fullName>
    </submittedName>
</protein>
<feature type="compositionally biased region" description="Acidic residues" evidence="6">
    <location>
        <begin position="918"/>
        <end position="927"/>
    </location>
</feature>
<accession>A0A6N9Z8I2</accession>
<dbReference type="InterPro" id="IPR017500">
    <property type="entry name" value="Phage_infect_YhgE_N"/>
</dbReference>
<feature type="transmembrane region" description="Helical" evidence="7">
    <location>
        <begin position="573"/>
        <end position="596"/>
    </location>
</feature>
<feature type="transmembrane region" description="Helical" evidence="7">
    <location>
        <begin position="602"/>
        <end position="625"/>
    </location>
</feature>
<evidence type="ECO:0000256" key="2">
    <source>
        <dbReference type="ARBA" id="ARBA00022692"/>
    </source>
</evidence>
<feature type="transmembrane region" description="Helical" evidence="7">
    <location>
        <begin position="534"/>
        <end position="553"/>
    </location>
</feature>
<dbReference type="Gene3D" id="3.40.1710.10">
    <property type="entry name" value="abc type-2 transporter like domain"/>
    <property type="match status" value="1"/>
</dbReference>
<evidence type="ECO:0000256" key="6">
    <source>
        <dbReference type="SAM" id="MobiDB-lite"/>
    </source>
</evidence>
<dbReference type="PANTHER" id="PTHR43077">
    <property type="entry name" value="TRANSPORT PERMEASE YVFS-RELATED"/>
    <property type="match status" value="1"/>
</dbReference>
<feature type="region of interest" description="Disordered" evidence="6">
    <location>
        <begin position="894"/>
        <end position="962"/>
    </location>
</feature>
<dbReference type="EMBL" id="WHZW01000025">
    <property type="protein sequence ID" value="NEG90405.1"/>
    <property type="molecule type" value="Genomic_DNA"/>
</dbReference>
<evidence type="ECO:0000256" key="4">
    <source>
        <dbReference type="ARBA" id="ARBA00023136"/>
    </source>
</evidence>
<feature type="domain" description="ABC-2 type transporter transmembrane" evidence="8">
    <location>
        <begin position="30"/>
        <end position="162"/>
    </location>
</feature>
<feature type="transmembrane region" description="Helical" evidence="7">
    <location>
        <begin position="800"/>
        <end position="820"/>
    </location>
</feature>
<keyword evidence="10" id="KW-1185">Reference proteome</keyword>
<dbReference type="NCBIfam" id="TIGR03062">
    <property type="entry name" value="pip_yhgE_Cterm"/>
    <property type="match status" value="1"/>
</dbReference>
<dbReference type="InterPro" id="IPR051328">
    <property type="entry name" value="T7SS_ABC-Transporter"/>
</dbReference>
<proteinExistence type="predicted"/>
<dbReference type="PANTHER" id="PTHR43077:SF10">
    <property type="entry name" value="TRANSPORT PERMEASE PROTEIN"/>
    <property type="match status" value="1"/>
</dbReference>
<dbReference type="InterPro" id="IPR013525">
    <property type="entry name" value="ABC2_TM"/>
</dbReference>